<dbReference type="SUPFAM" id="SSF52949">
    <property type="entry name" value="Macro domain-like"/>
    <property type="match status" value="1"/>
</dbReference>
<accession>A0A2J6X5M4</accession>
<comment type="caution">
    <text evidence="2">The sequence shown here is derived from an EMBL/GenBank/DDBJ whole genome shotgun (WGS) entry which is preliminary data.</text>
</comment>
<dbReference type="PANTHER" id="PTHR11106">
    <property type="entry name" value="GANGLIOSIDE INDUCED DIFFERENTIATION ASSOCIATED PROTEIN 2-RELATED"/>
    <property type="match status" value="1"/>
</dbReference>
<feature type="domain" description="Macro" evidence="1">
    <location>
        <begin position="1"/>
        <end position="182"/>
    </location>
</feature>
<reference evidence="2 3" key="1">
    <citation type="submission" date="2018-01" db="EMBL/GenBank/DDBJ databases">
        <title>Metagenomic assembled genomes from two thermal pools in the Uzon Caldera, Kamchatka, Russia.</title>
        <authorList>
            <person name="Wilkins L."/>
            <person name="Ettinger C."/>
        </authorList>
    </citation>
    <scope>NUCLEOTIDE SEQUENCE [LARGE SCALE GENOMIC DNA]</scope>
    <source>
        <strain evidence="2">ARK-10</strain>
    </source>
</reference>
<evidence type="ECO:0000259" key="1">
    <source>
        <dbReference type="PROSITE" id="PS51154"/>
    </source>
</evidence>
<dbReference type="InterPro" id="IPR043472">
    <property type="entry name" value="Macro_dom-like"/>
</dbReference>
<sequence length="182" mass="20115">MKEIYKTTFKGTKIKVLQGDITEEKVEAIVNAANSYLRHGGGVALAIVRKGGREIQDESDELVRKNGPVQVGKAVITKGYRLKSKYVIHTVGPQWGEGNEKEKLKSAIRSVLEIAKNNNIRSISIPAVSCGIFGFPKEEGTKIIVDELINFLNENANIFDEIHLIGIDEEIPNLFKEALINA</sequence>
<dbReference type="RefSeq" id="WP_424586733.1">
    <property type="nucleotide sequence ID" value="NZ_JBNARP010000007.1"/>
</dbReference>
<dbReference type="Gene3D" id="3.40.220.10">
    <property type="entry name" value="Leucine Aminopeptidase, subunit E, domain 1"/>
    <property type="match status" value="1"/>
</dbReference>
<evidence type="ECO:0000313" key="3">
    <source>
        <dbReference type="Proteomes" id="UP000236910"/>
    </source>
</evidence>
<organism evidence="2 3">
    <name type="scientific">Caldisericum exile</name>
    <dbReference type="NCBI Taxonomy" id="693075"/>
    <lineage>
        <taxon>Bacteria</taxon>
        <taxon>Pseudomonadati</taxon>
        <taxon>Caldisericota/Cryosericota group</taxon>
        <taxon>Caldisericota</taxon>
        <taxon>Caldisericia</taxon>
        <taxon>Caldisericales</taxon>
        <taxon>Caldisericaceae</taxon>
        <taxon>Caldisericum</taxon>
    </lineage>
</organism>
<dbReference type="InterPro" id="IPR002589">
    <property type="entry name" value="Macro_dom"/>
</dbReference>
<evidence type="ECO:0000313" key="2">
    <source>
        <dbReference type="EMBL" id="PMP81908.1"/>
    </source>
</evidence>
<dbReference type="CDD" id="cd02907">
    <property type="entry name" value="Macro_Af1521_BAL-like"/>
    <property type="match status" value="1"/>
</dbReference>
<proteinExistence type="predicted"/>
<dbReference type="Proteomes" id="UP000236910">
    <property type="component" value="Unassembled WGS sequence"/>
</dbReference>
<gene>
    <name evidence="2" type="ORF">C0175_04595</name>
</gene>
<dbReference type="PROSITE" id="PS51154">
    <property type="entry name" value="MACRO"/>
    <property type="match status" value="1"/>
</dbReference>
<dbReference type="Pfam" id="PF01661">
    <property type="entry name" value="Macro"/>
    <property type="match status" value="1"/>
</dbReference>
<dbReference type="EMBL" id="PNIX01000271">
    <property type="protein sequence ID" value="PMP81908.1"/>
    <property type="molecule type" value="Genomic_DNA"/>
</dbReference>
<dbReference type="AlphaFoldDB" id="A0A2J6X5M4"/>
<name>A0A2J6X5M4_9BACT</name>
<protein>
    <submittedName>
        <fullName evidence="2">Macrodomain protein</fullName>
    </submittedName>
</protein>
<dbReference type="PANTHER" id="PTHR11106:SF111">
    <property type="entry name" value="MACRO DOMAIN-CONTAINING PROTEIN"/>
    <property type="match status" value="1"/>
</dbReference>
<dbReference type="SMART" id="SM00506">
    <property type="entry name" value="A1pp"/>
    <property type="match status" value="1"/>
</dbReference>